<comment type="caution">
    <text evidence="1">The sequence shown here is derived from an EMBL/GenBank/DDBJ whole genome shotgun (WGS) entry which is preliminary data.</text>
</comment>
<gene>
    <name evidence="1" type="ORF">H740_05710</name>
</gene>
<evidence type="ECO:0000313" key="1">
    <source>
        <dbReference type="EMBL" id="EMG30606.1"/>
    </source>
</evidence>
<dbReference type="RefSeq" id="WP_002952241.1">
    <property type="nucleotide sequence ID" value="NZ_AOTD01000143.1"/>
</dbReference>
<name>M3IKL6_9BACT</name>
<dbReference type="AlphaFoldDB" id="M3IKL6"/>
<reference evidence="1 2" key="1">
    <citation type="submission" date="2013-02" db="EMBL/GenBank/DDBJ databases">
        <title>Co-occurrence of anaerobic bacteria in colorectal carcinomas.</title>
        <authorList>
            <person name="Holt R.A."/>
            <person name="Warren R.L."/>
            <person name="Allen-Vercoe E."/>
            <person name="Pleasance S."/>
            <person name="Freeman D.J."/>
            <person name="Watson P."/>
            <person name="Moore R."/>
            <person name="Cochrane K."/>
        </authorList>
    </citation>
    <scope>NUCLEOTIDE SEQUENCE [LARGE SCALE GENOMIC DNA]</scope>
    <source>
        <strain evidence="1 2">CC57C</strain>
    </source>
</reference>
<evidence type="ECO:0000313" key="2">
    <source>
        <dbReference type="Proteomes" id="UP000011782"/>
    </source>
</evidence>
<dbReference type="PATRIC" id="fig|1073353.3.peg.1226"/>
<protein>
    <submittedName>
        <fullName evidence="1">Uncharacterized protein</fullName>
    </submittedName>
</protein>
<dbReference type="EMBL" id="AOTD01000143">
    <property type="protein sequence ID" value="EMG30606.1"/>
    <property type="molecule type" value="Genomic_DNA"/>
</dbReference>
<organism evidence="1 2">
    <name type="scientific">Campylobacter showae CC57C</name>
    <dbReference type="NCBI Taxonomy" id="1073353"/>
    <lineage>
        <taxon>Bacteria</taxon>
        <taxon>Pseudomonadati</taxon>
        <taxon>Campylobacterota</taxon>
        <taxon>Epsilonproteobacteria</taxon>
        <taxon>Campylobacterales</taxon>
        <taxon>Campylobacteraceae</taxon>
        <taxon>Campylobacter</taxon>
    </lineage>
</organism>
<dbReference type="STRING" id="1073353.H740_05710"/>
<sequence length="62" mass="7393">MSQTRAFIVLCFGADVFCGANWSNLRYRHEARKPRLFDEGYDLDFTKIYFYRLGFGFKFGSY</sequence>
<dbReference type="Proteomes" id="UP000011782">
    <property type="component" value="Unassembled WGS sequence"/>
</dbReference>
<proteinExistence type="predicted"/>
<accession>M3IKL6</accession>